<dbReference type="EMBL" id="FP929052">
    <property type="protein sequence ID" value="CBL17915.1"/>
    <property type="molecule type" value="Genomic_DNA"/>
</dbReference>
<feature type="transmembrane region" description="Helical" evidence="1">
    <location>
        <begin position="27"/>
        <end position="47"/>
    </location>
</feature>
<evidence type="ECO:0000256" key="1">
    <source>
        <dbReference type="SAM" id="Phobius"/>
    </source>
</evidence>
<dbReference type="AlphaFoldDB" id="D4LE70"/>
<evidence type="ECO:0000313" key="3">
    <source>
        <dbReference type="Proteomes" id="UP000007054"/>
    </source>
</evidence>
<gene>
    <name evidence="2" type="ordered locus">RUM_18680</name>
</gene>
<accession>D4LE70</accession>
<reference evidence="2" key="2">
    <citation type="submission" date="2010-03" db="EMBL/GenBank/DDBJ databases">
        <authorList>
            <person name="Pajon A."/>
        </authorList>
    </citation>
    <scope>NUCLEOTIDE SEQUENCE</scope>
    <source>
        <strain evidence="2">Type strain: 18P13</strain>
    </source>
</reference>
<dbReference type="HOGENOM" id="CLU_3029679_0_0_9"/>
<dbReference type="PATRIC" id="fig|213810.4.peg.1766"/>
<dbReference type="RefSeq" id="WP_015558821.1">
    <property type="nucleotide sequence ID" value="NC_021039.1"/>
</dbReference>
<dbReference type="KEGG" id="rch:RUM_18680"/>
<evidence type="ECO:0000313" key="2">
    <source>
        <dbReference type="EMBL" id="CBL17915.1"/>
    </source>
</evidence>
<reference evidence="2" key="1">
    <citation type="submission" date="2010-03" db="EMBL/GenBank/DDBJ databases">
        <title>The genome sequence of Ruminococcus sp. 18P13.</title>
        <authorList>
            <consortium name="metaHIT consortium -- http://www.metahit.eu/"/>
            <person name="Pajon A."/>
            <person name="Turner K."/>
            <person name="Parkhill J."/>
            <person name="Bernalier A."/>
        </authorList>
    </citation>
    <scope>NUCLEOTIDE SEQUENCE [LARGE SCALE GENOMIC DNA]</scope>
    <source>
        <strain evidence="2">Type strain: 18P13</strain>
    </source>
</reference>
<keyword evidence="1" id="KW-1133">Transmembrane helix</keyword>
<keyword evidence="3" id="KW-1185">Reference proteome</keyword>
<keyword evidence="1" id="KW-0812">Transmembrane</keyword>
<keyword evidence="1" id="KW-0472">Membrane</keyword>
<protein>
    <submittedName>
        <fullName evidence="2">Uncharacterized protein</fullName>
    </submittedName>
</protein>
<name>D4LE70_RUMC1</name>
<dbReference type="STRING" id="213810.RUM_18680"/>
<organism evidence="2 3">
    <name type="scientific">Ruminococcus champanellensis (strain DSM 18848 / JCM 17042 / KCTC 15320 / 18P13)</name>
    <dbReference type="NCBI Taxonomy" id="213810"/>
    <lineage>
        <taxon>Bacteria</taxon>
        <taxon>Bacillati</taxon>
        <taxon>Bacillota</taxon>
        <taxon>Clostridia</taxon>
        <taxon>Eubacteriales</taxon>
        <taxon>Oscillospiraceae</taxon>
        <taxon>Ruminococcus</taxon>
    </lineage>
</organism>
<dbReference type="GeneID" id="83157189"/>
<sequence length="55" mass="6264">MKVVFGCGRFLTIGAPKPQQVQLAKNAYLMTIPCILIAACMGFVRLLRFFRRMRS</sequence>
<proteinExistence type="predicted"/>
<dbReference type="Proteomes" id="UP000007054">
    <property type="component" value="Chromosome"/>
</dbReference>